<feature type="region of interest" description="Disordered" evidence="1">
    <location>
        <begin position="99"/>
        <end position="120"/>
    </location>
</feature>
<evidence type="ECO:0000313" key="3">
    <source>
        <dbReference type="Proteomes" id="UP000075374"/>
    </source>
</evidence>
<feature type="compositionally biased region" description="Basic and acidic residues" evidence="1">
    <location>
        <begin position="104"/>
        <end position="120"/>
    </location>
</feature>
<feature type="region of interest" description="Disordered" evidence="1">
    <location>
        <begin position="1"/>
        <end position="20"/>
    </location>
</feature>
<dbReference type="STRING" id="1121305.CLCOL_09710"/>
<gene>
    <name evidence="2" type="ORF">CLCOL_09710</name>
</gene>
<evidence type="ECO:0000313" key="2">
    <source>
        <dbReference type="EMBL" id="KYH29238.1"/>
    </source>
</evidence>
<proteinExistence type="predicted"/>
<comment type="caution">
    <text evidence="2">The sequence shown here is derived from an EMBL/GenBank/DDBJ whole genome shotgun (WGS) entry which is preliminary data.</text>
</comment>
<dbReference type="Proteomes" id="UP000075374">
    <property type="component" value="Unassembled WGS sequence"/>
</dbReference>
<organism evidence="2 3">
    <name type="scientific">Clostridium colicanis DSM 13634</name>
    <dbReference type="NCBI Taxonomy" id="1121305"/>
    <lineage>
        <taxon>Bacteria</taxon>
        <taxon>Bacillati</taxon>
        <taxon>Bacillota</taxon>
        <taxon>Clostridia</taxon>
        <taxon>Eubacteriales</taxon>
        <taxon>Clostridiaceae</taxon>
        <taxon>Clostridium</taxon>
    </lineage>
</organism>
<sequence length="168" mass="18955">MGKHRKHKSKYSKNYDEVNGGSDLNVNNLSSILGNIDINQIASLLNRTGILDNFAGNQADQDVSNTAQREINTDGINGIDFLQLLNQANNLNNMIMNNEENIDEKDRNKHSKDKENKGKEIEENYMDGLPQITDDPVVMLLKAIKPMVNMEKAQILDKIIDLYIQGKI</sequence>
<accession>A0A151ANN8</accession>
<dbReference type="PATRIC" id="fig|1121305.3.peg.984"/>
<name>A0A151ANN8_9CLOT</name>
<dbReference type="RefSeq" id="WP_061857866.1">
    <property type="nucleotide sequence ID" value="NZ_LTBB01000004.1"/>
</dbReference>
<dbReference type="EMBL" id="LTBB01000004">
    <property type="protein sequence ID" value="KYH29238.1"/>
    <property type="molecule type" value="Genomic_DNA"/>
</dbReference>
<protein>
    <submittedName>
        <fullName evidence="2">Uncharacterized protein</fullName>
    </submittedName>
</protein>
<feature type="compositionally biased region" description="Basic residues" evidence="1">
    <location>
        <begin position="1"/>
        <end position="11"/>
    </location>
</feature>
<evidence type="ECO:0000256" key="1">
    <source>
        <dbReference type="SAM" id="MobiDB-lite"/>
    </source>
</evidence>
<keyword evidence="3" id="KW-1185">Reference proteome</keyword>
<reference evidence="2 3" key="1">
    <citation type="submission" date="2016-02" db="EMBL/GenBank/DDBJ databases">
        <title>Genome sequence of Clostridium colicanis DSM 13634.</title>
        <authorList>
            <person name="Poehlein A."/>
            <person name="Daniel R."/>
        </authorList>
    </citation>
    <scope>NUCLEOTIDE SEQUENCE [LARGE SCALE GENOMIC DNA]</scope>
    <source>
        <strain evidence="2 3">DSM 13634</strain>
    </source>
</reference>
<dbReference type="AlphaFoldDB" id="A0A151ANN8"/>